<organism evidence="1 2">
    <name type="scientific">Mytilus galloprovincialis</name>
    <name type="common">Mediterranean mussel</name>
    <dbReference type="NCBI Taxonomy" id="29158"/>
    <lineage>
        <taxon>Eukaryota</taxon>
        <taxon>Metazoa</taxon>
        <taxon>Spiralia</taxon>
        <taxon>Lophotrochozoa</taxon>
        <taxon>Mollusca</taxon>
        <taxon>Bivalvia</taxon>
        <taxon>Autobranchia</taxon>
        <taxon>Pteriomorphia</taxon>
        <taxon>Mytilida</taxon>
        <taxon>Mytiloidea</taxon>
        <taxon>Mytilidae</taxon>
        <taxon>Mytilinae</taxon>
        <taxon>Mytilus</taxon>
    </lineage>
</organism>
<evidence type="ECO:0000313" key="2">
    <source>
        <dbReference type="Proteomes" id="UP000596742"/>
    </source>
</evidence>
<name>A0A8B6G4Y3_MYTGA</name>
<evidence type="ECO:0008006" key="3">
    <source>
        <dbReference type="Google" id="ProtNLM"/>
    </source>
</evidence>
<accession>A0A8B6G4Y3</accession>
<dbReference type="PANTHER" id="PTHR35558:SF1">
    <property type="entry name" value="ENDONUCLEASE_EXONUCLEASE_PHOSPHATASE DOMAIN-CONTAINING PROTEIN"/>
    <property type="match status" value="1"/>
</dbReference>
<dbReference type="PANTHER" id="PTHR35558">
    <property type="entry name" value="SGNH_HYDRO DOMAIN-CONTAINING PROTEIN"/>
    <property type="match status" value="1"/>
</dbReference>
<sequence length="221" mass="25074">MGKTVRMSQRSYTSPYAAKKSLRSSAQYRKQASVSGSQQSDKVYCFNTNSGTEQSNSLTVDTNGQLIIQTKLSKKITDINTLIDAFLIYTSIYVGVHLEDTQNILKYMYSVKLGASRSIGLGWKVYDQQFRLKKARNPAMSWATVDQELWLLYIHTVQPNVPSYGVNMVNTNRKCYEFNNIGTCMLPQCRYIHKCLRCNGPHPAINCRVPQNEAGLRMGNF</sequence>
<keyword evidence="2" id="KW-1185">Reference proteome</keyword>
<evidence type="ECO:0000313" key="1">
    <source>
        <dbReference type="EMBL" id="VDI58659.1"/>
    </source>
</evidence>
<dbReference type="OrthoDB" id="6063244at2759"/>
<dbReference type="EMBL" id="UYJE01007863">
    <property type="protein sequence ID" value="VDI58659.1"/>
    <property type="molecule type" value="Genomic_DNA"/>
</dbReference>
<gene>
    <name evidence="1" type="ORF">MGAL_10B088250</name>
</gene>
<protein>
    <recommendedName>
        <fullName evidence="3">C3H1-type domain-containing protein</fullName>
    </recommendedName>
</protein>
<comment type="caution">
    <text evidence="1">The sequence shown here is derived from an EMBL/GenBank/DDBJ whole genome shotgun (WGS) entry which is preliminary data.</text>
</comment>
<dbReference type="Proteomes" id="UP000596742">
    <property type="component" value="Unassembled WGS sequence"/>
</dbReference>
<reference evidence="1" key="1">
    <citation type="submission" date="2018-11" db="EMBL/GenBank/DDBJ databases">
        <authorList>
            <person name="Alioto T."/>
            <person name="Alioto T."/>
        </authorList>
    </citation>
    <scope>NUCLEOTIDE SEQUENCE</scope>
</reference>
<proteinExistence type="predicted"/>
<dbReference type="AlphaFoldDB" id="A0A8B6G4Y3"/>